<evidence type="ECO:0000313" key="4">
    <source>
        <dbReference type="Proteomes" id="UP000481861"/>
    </source>
</evidence>
<accession>A0A7C8HYT3</accession>
<dbReference type="PANTHER" id="PTHR43157">
    <property type="entry name" value="PHOSPHATIDYLINOSITOL-GLYCAN BIOSYNTHESIS CLASS F PROTEIN-RELATED"/>
    <property type="match status" value="1"/>
</dbReference>
<name>A0A7C8HYT3_9PLEO</name>
<organism evidence="3 4">
    <name type="scientific">Massariosphaeria phaeospora</name>
    <dbReference type="NCBI Taxonomy" id="100035"/>
    <lineage>
        <taxon>Eukaryota</taxon>
        <taxon>Fungi</taxon>
        <taxon>Dikarya</taxon>
        <taxon>Ascomycota</taxon>
        <taxon>Pezizomycotina</taxon>
        <taxon>Dothideomycetes</taxon>
        <taxon>Pleosporomycetidae</taxon>
        <taxon>Pleosporales</taxon>
        <taxon>Pleosporales incertae sedis</taxon>
        <taxon>Massariosphaeria</taxon>
    </lineage>
</organism>
<dbReference type="Pfam" id="PF00106">
    <property type="entry name" value="adh_short"/>
    <property type="match status" value="1"/>
</dbReference>
<reference evidence="3 4" key="1">
    <citation type="submission" date="2020-01" db="EMBL/GenBank/DDBJ databases">
        <authorList>
            <consortium name="DOE Joint Genome Institute"/>
            <person name="Haridas S."/>
            <person name="Albert R."/>
            <person name="Binder M."/>
            <person name="Bloem J."/>
            <person name="Labutti K."/>
            <person name="Salamov A."/>
            <person name="Andreopoulos B."/>
            <person name="Baker S.E."/>
            <person name="Barry K."/>
            <person name="Bills G."/>
            <person name="Bluhm B.H."/>
            <person name="Cannon C."/>
            <person name="Castanera R."/>
            <person name="Culley D.E."/>
            <person name="Daum C."/>
            <person name="Ezra D."/>
            <person name="Gonzalez J.B."/>
            <person name="Henrissat B."/>
            <person name="Kuo A."/>
            <person name="Liang C."/>
            <person name="Lipzen A."/>
            <person name="Lutzoni F."/>
            <person name="Magnuson J."/>
            <person name="Mondo S."/>
            <person name="Nolan M."/>
            <person name="Ohm R."/>
            <person name="Pangilinan J."/>
            <person name="Park H.-J.H."/>
            <person name="Ramirez L."/>
            <person name="Alfaro M."/>
            <person name="Sun H."/>
            <person name="Tritt A."/>
            <person name="Yoshinaga Y."/>
            <person name="Zwiers L.-H.L."/>
            <person name="Turgeon B.G."/>
            <person name="Goodwin S.B."/>
            <person name="Spatafora J.W."/>
            <person name="Crous P.W."/>
            <person name="Grigoriev I.V."/>
        </authorList>
    </citation>
    <scope>NUCLEOTIDE SEQUENCE [LARGE SCALE GENOMIC DNA]</scope>
    <source>
        <strain evidence="3 4">CBS 611.86</strain>
    </source>
</reference>
<evidence type="ECO:0000313" key="3">
    <source>
        <dbReference type="EMBL" id="KAF2865368.1"/>
    </source>
</evidence>
<dbReference type="InterPro" id="IPR036291">
    <property type="entry name" value="NAD(P)-bd_dom_sf"/>
</dbReference>
<keyword evidence="1" id="KW-0560">Oxidoreductase</keyword>
<dbReference type="AlphaFoldDB" id="A0A7C8HYT3"/>
<dbReference type="PRINTS" id="PR00080">
    <property type="entry name" value="SDRFAMILY"/>
</dbReference>
<dbReference type="GO" id="GO:0016491">
    <property type="term" value="F:oxidoreductase activity"/>
    <property type="evidence" value="ECO:0007669"/>
    <property type="project" value="UniProtKB-KW"/>
</dbReference>
<comment type="similarity">
    <text evidence="2">Belongs to the short-chain dehydrogenases/reductases (SDR) family.</text>
</comment>
<keyword evidence="4" id="KW-1185">Reference proteome</keyword>
<dbReference type="OrthoDB" id="191139at2759"/>
<dbReference type="EMBL" id="JAADJZ010000034">
    <property type="protein sequence ID" value="KAF2865368.1"/>
    <property type="molecule type" value="Genomic_DNA"/>
</dbReference>
<comment type="caution">
    <text evidence="3">The sequence shown here is derived from an EMBL/GenBank/DDBJ whole genome shotgun (WGS) entry which is preliminary data.</text>
</comment>
<sequence>MATFDINTTDVDVLNVFGAEAKGKTFLITGPSKNGIGAQAAISLASASPSLLILAGRDAAKISPICDEIKQVNPAVRVMIVQLDLASHESVRKVVESVEAITKTVDFLINNAGVMATRSFVLSEDSVESQFAINYLSHFLFTNLLLKKGVVSSSGVILNVGSIGYTMADINFEDINFQNGEKYNGWKGYGQAKSAQLLGTRGLANRLKGKDVAVLIAHPGGNLQHRPYT</sequence>
<proteinExistence type="inferred from homology"/>
<evidence type="ECO:0000256" key="2">
    <source>
        <dbReference type="RuleBase" id="RU000363"/>
    </source>
</evidence>
<gene>
    <name evidence="3" type="ORF">BDV95DRAFT_507228</name>
</gene>
<dbReference type="PANTHER" id="PTHR43157:SF31">
    <property type="entry name" value="PHOSPHATIDYLINOSITOL-GLYCAN BIOSYNTHESIS CLASS F PROTEIN"/>
    <property type="match status" value="1"/>
</dbReference>
<dbReference type="PRINTS" id="PR00081">
    <property type="entry name" value="GDHRDH"/>
</dbReference>
<dbReference type="Gene3D" id="3.40.50.720">
    <property type="entry name" value="NAD(P)-binding Rossmann-like Domain"/>
    <property type="match status" value="1"/>
</dbReference>
<dbReference type="Proteomes" id="UP000481861">
    <property type="component" value="Unassembled WGS sequence"/>
</dbReference>
<dbReference type="SUPFAM" id="SSF51735">
    <property type="entry name" value="NAD(P)-binding Rossmann-fold domains"/>
    <property type="match status" value="1"/>
</dbReference>
<protein>
    <recommendedName>
        <fullName evidence="5">Short-chain dehydrogenase</fullName>
    </recommendedName>
</protein>
<dbReference type="InterPro" id="IPR002347">
    <property type="entry name" value="SDR_fam"/>
</dbReference>
<evidence type="ECO:0008006" key="5">
    <source>
        <dbReference type="Google" id="ProtNLM"/>
    </source>
</evidence>
<evidence type="ECO:0000256" key="1">
    <source>
        <dbReference type="ARBA" id="ARBA00023002"/>
    </source>
</evidence>